<dbReference type="PANTHER" id="PTHR22930:SF206">
    <property type="entry name" value="NUCLEASE HARBI1"/>
    <property type="match status" value="1"/>
</dbReference>
<dbReference type="GeneTree" id="ENSGT00940000163250"/>
<dbReference type="AlphaFoldDB" id="A0A8C4ZEE9"/>
<dbReference type="InterPro" id="IPR027806">
    <property type="entry name" value="HARBI1_dom"/>
</dbReference>
<sequence length="413" mass="47807">MYVMYMIITLNRSTLALLILVISEERRRRRFLHEVVMRTNNLLLNFAAPLLQRRSQRTCWMRVRSKDWWERVVLKEFEDEEWKDNFRMTRRSFNKLCGMMEGVLKPEVVTVRAPVPLEMRVAIVLYKLASCAQYRLVANQFGVHKTTVKKFVYIFCKGMVSSPVIHNFIKVPTTKEAIGIARRFEQKFNIPQIIGCIDGTHIPVLPPSDGYQEFANCEGWPSYVLQAVVDDMYRFWNINCKMPGWTYDDNVLRQSTLFNQAHLLPKVKINGVPINHFLLGDPAYPLMDWLIKGYAHSPNITPEQESFNAYLSSARTTAETAFERLKSRWRVLLKRSDCHFTFTPHVVGACCALHNFCENEKESVNPIWTEEAAALALDLPQPGLRAFNTSDNANGQRIRAALTDYLNVLVFCK</sequence>
<evidence type="ECO:0000256" key="4">
    <source>
        <dbReference type="ARBA" id="ARBA00022722"/>
    </source>
</evidence>
<dbReference type="PANTHER" id="PTHR22930">
    <property type="match status" value="1"/>
</dbReference>
<dbReference type="GO" id="GO:0016787">
    <property type="term" value="F:hydrolase activity"/>
    <property type="evidence" value="ECO:0007669"/>
    <property type="project" value="UniProtKB-KW"/>
</dbReference>
<dbReference type="GO" id="GO:0046872">
    <property type="term" value="F:metal ion binding"/>
    <property type="evidence" value="ECO:0007669"/>
    <property type="project" value="UniProtKB-KW"/>
</dbReference>
<organism evidence="10 11">
    <name type="scientific">Gadus morhua</name>
    <name type="common">Atlantic cod</name>
    <dbReference type="NCBI Taxonomy" id="8049"/>
    <lineage>
        <taxon>Eukaryota</taxon>
        <taxon>Metazoa</taxon>
        <taxon>Chordata</taxon>
        <taxon>Craniata</taxon>
        <taxon>Vertebrata</taxon>
        <taxon>Euteleostomi</taxon>
        <taxon>Actinopterygii</taxon>
        <taxon>Neopterygii</taxon>
        <taxon>Teleostei</taxon>
        <taxon>Neoteleostei</taxon>
        <taxon>Acanthomorphata</taxon>
        <taxon>Zeiogadaria</taxon>
        <taxon>Gadariae</taxon>
        <taxon>Gadiformes</taxon>
        <taxon>Gadoidei</taxon>
        <taxon>Gadidae</taxon>
        <taxon>Gadus</taxon>
    </lineage>
</organism>
<comment type="subcellular location">
    <subcellularLocation>
        <location evidence="2">Nucleus</location>
    </subcellularLocation>
</comment>
<feature type="chain" id="PRO_5045823094" description="DDE Tnp4 domain-containing protein" evidence="8">
    <location>
        <begin position="17"/>
        <end position="413"/>
    </location>
</feature>
<keyword evidence="5" id="KW-0479">Metal-binding</keyword>
<evidence type="ECO:0000256" key="1">
    <source>
        <dbReference type="ARBA" id="ARBA00001968"/>
    </source>
</evidence>
<dbReference type="Ensembl" id="ENSGMOT00000013471.2">
    <property type="protein sequence ID" value="ENSGMOP00000013122.2"/>
    <property type="gene ID" value="ENSGMOG00000012261.2"/>
</dbReference>
<evidence type="ECO:0000256" key="3">
    <source>
        <dbReference type="ARBA" id="ARBA00006958"/>
    </source>
</evidence>
<dbReference type="InterPro" id="IPR045249">
    <property type="entry name" value="HARBI1-like"/>
</dbReference>
<protein>
    <recommendedName>
        <fullName evidence="9">DDE Tnp4 domain-containing protein</fullName>
    </recommendedName>
</protein>
<feature type="domain" description="DDE Tnp4" evidence="9">
    <location>
        <begin position="197"/>
        <end position="355"/>
    </location>
</feature>
<comment type="cofactor">
    <cofactor evidence="1">
        <name>a divalent metal cation</name>
        <dbReference type="ChEBI" id="CHEBI:60240"/>
    </cofactor>
</comment>
<evidence type="ECO:0000256" key="8">
    <source>
        <dbReference type="SAM" id="SignalP"/>
    </source>
</evidence>
<proteinExistence type="inferred from homology"/>
<dbReference type="GO" id="GO:0005634">
    <property type="term" value="C:nucleus"/>
    <property type="evidence" value="ECO:0007669"/>
    <property type="project" value="UniProtKB-SubCell"/>
</dbReference>
<keyword evidence="7" id="KW-0539">Nucleus</keyword>
<reference evidence="10" key="2">
    <citation type="submission" date="2025-09" db="UniProtKB">
        <authorList>
            <consortium name="Ensembl"/>
        </authorList>
    </citation>
    <scope>IDENTIFICATION</scope>
</reference>
<reference evidence="10" key="1">
    <citation type="submission" date="2025-08" db="UniProtKB">
        <authorList>
            <consortium name="Ensembl"/>
        </authorList>
    </citation>
    <scope>IDENTIFICATION</scope>
</reference>
<evidence type="ECO:0000256" key="7">
    <source>
        <dbReference type="ARBA" id="ARBA00023242"/>
    </source>
</evidence>
<keyword evidence="8" id="KW-0732">Signal</keyword>
<feature type="signal peptide" evidence="8">
    <location>
        <begin position="1"/>
        <end position="16"/>
    </location>
</feature>
<comment type="similarity">
    <text evidence="3">Belongs to the HARBI1 family.</text>
</comment>
<dbReference type="Pfam" id="PF13359">
    <property type="entry name" value="DDE_Tnp_4"/>
    <property type="match status" value="1"/>
</dbReference>
<evidence type="ECO:0000313" key="10">
    <source>
        <dbReference type="Ensembl" id="ENSGMOP00000013122.2"/>
    </source>
</evidence>
<name>A0A8C4ZEE9_GADMO</name>
<evidence type="ECO:0000256" key="5">
    <source>
        <dbReference type="ARBA" id="ARBA00022723"/>
    </source>
</evidence>
<accession>A0A8C4ZEE9</accession>
<dbReference type="Proteomes" id="UP000694546">
    <property type="component" value="Chromosome 9"/>
</dbReference>
<evidence type="ECO:0000256" key="6">
    <source>
        <dbReference type="ARBA" id="ARBA00022801"/>
    </source>
</evidence>
<evidence type="ECO:0000259" key="9">
    <source>
        <dbReference type="Pfam" id="PF13359"/>
    </source>
</evidence>
<evidence type="ECO:0000256" key="2">
    <source>
        <dbReference type="ARBA" id="ARBA00004123"/>
    </source>
</evidence>
<keyword evidence="6" id="KW-0378">Hydrolase</keyword>
<dbReference type="GO" id="GO:0004518">
    <property type="term" value="F:nuclease activity"/>
    <property type="evidence" value="ECO:0007669"/>
    <property type="project" value="UniProtKB-KW"/>
</dbReference>
<keyword evidence="4" id="KW-0540">Nuclease</keyword>
<evidence type="ECO:0000313" key="11">
    <source>
        <dbReference type="Proteomes" id="UP000694546"/>
    </source>
</evidence>
<dbReference type="OMA" id="SFFMQQM"/>
<keyword evidence="11" id="KW-1185">Reference proteome</keyword>